<dbReference type="PATRIC" id="fig|1030009.3.peg.1839"/>
<gene>
    <name evidence="2" type="ordered locus">LMM7_1850</name>
</gene>
<accession>A0A0E0UXZ7</accession>
<feature type="transmembrane region" description="Helical" evidence="1">
    <location>
        <begin position="38"/>
        <end position="56"/>
    </location>
</feature>
<keyword evidence="1" id="KW-0812">Transmembrane</keyword>
<evidence type="ECO:0000313" key="3">
    <source>
        <dbReference type="Proteomes" id="UP000000486"/>
    </source>
</evidence>
<feature type="transmembrane region" description="Helical" evidence="1">
    <location>
        <begin position="63"/>
        <end position="84"/>
    </location>
</feature>
<dbReference type="HOGENOM" id="CLU_192920_0_0_9"/>
<dbReference type="EMBL" id="CP002816">
    <property type="protein sequence ID" value="AEH92855.1"/>
    <property type="molecule type" value="Genomic_DNA"/>
</dbReference>
<keyword evidence="1" id="KW-0472">Membrane</keyword>
<evidence type="ECO:0000313" key="2">
    <source>
        <dbReference type="EMBL" id="AEH92855.1"/>
    </source>
</evidence>
<keyword evidence="1" id="KW-1133">Transmembrane helix</keyword>
<proteinExistence type="predicted"/>
<dbReference type="Proteomes" id="UP000000486">
    <property type="component" value="Chromosome"/>
</dbReference>
<dbReference type="AlphaFoldDB" id="A0A0E0UXZ7"/>
<evidence type="ECO:0000256" key="1">
    <source>
        <dbReference type="SAM" id="Phobius"/>
    </source>
</evidence>
<feature type="transmembrane region" description="Helical" evidence="1">
    <location>
        <begin position="12"/>
        <end position="32"/>
    </location>
</feature>
<name>A0A0E0UXZ7_LISMM</name>
<sequence length="85" mass="9439">MLKKFNSKTYQIVIISILALAVIYFVINMIATGTGLDFSLLWHWVFIICFIFTTLANVREKRAIGTAIGLSGILICVTSIVLMAI</sequence>
<organism evidence="2 3">
    <name type="scientific">Listeria monocytogenes serotype 4a (strain M7)</name>
    <dbReference type="NCBI Taxonomy" id="1030009"/>
    <lineage>
        <taxon>Bacteria</taxon>
        <taxon>Bacillati</taxon>
        <taxon>Bacillota</taxon>
        <taxon>Bacilli</taxon>
        <taxon>Bacillales</taxon>
        <taxon>Listeriaceae</taxon>
        <taxon>Listeria</taxon>
    </lineage>
</organism>
<reference evidence="2 3" key="1">
    <citation type="journal article" date="2011" name="J. Bacteriol.">
        <title>Genome sequence of the nonpathogenic Listeria monocytogenes serovar 4a strain M7.</title>
        <authorList>
            <person name="Chen J."/>
            <person name="Xia Y."/>
            <person name="Cheng C."/>
            <person name="Fang C."/>
            <person name="Shan Y."/>
            <person name="Jin G."/>
            <person name="Fang W."/>
        </authorList>
    </citation>
    <scope>NUCLEOTIDE SEQUENCE [LARGE SCALE GENOMIC DNA]</scope>
    <source>
        <strain evidence="2 3">M7</strain>
    </source>
</reference>
<dbReference type="KEGG" id="lmq:LMM7_1850"/>
<protein>
    <submittedName>
        <fullName evidence="2">Uncharacterized protein</fullName>
    </submittedName>
</protein>